<sequence>MAFDEDCNFHLHKNCPKAVSPSSKKCYKPCLIARSKSNRDYVAASSIPHNDATTAGDIGSLALSSDVVASSFEELKDQILSLRTIIIDFKVTRKVDILAVKETWLREGETGCAPQVTGYRLRHIIIPRPPSVRTRGGGVGFYIYKMMSVRLLSHPAVNLVEQMWVSAKEPDSLCSGTCHLCDSSSSRIFSTIVLSHLLKCLNCKDASYTTLTFVVSLSSLITA</sequence>
<protein>
    <submittedName>
        <fullName evidence="1">Uncharacterized protein</fullName>
    </submittedName>
</protein>
<evidence type="ECO:0000313" key="2">
    <source>
        <dbReference type="Proteomes" id="UP001497472"/>
    </source>
</evidence>
<dbReference type="EMBL" id="CAVLEF010000003">
    <property type="protein sequence ID" value="CAK1542841.1"/>
    <property type="molecule type" value="Genomic_DNA"/>
</dbReference>
<accession>A0AAV1J362</accession>
<comment type="caution">
    <text evidence="1">The sequence shown here is derived from an EMBL/GenBank/DDBJ whole genome shotgun (WGS) entry which is preliminary data.</text>
</comment>
<name>A0AAV1J362_9NEOP</name>
<reference evidence="1 2" key="1">
    <citation type="submission" date="2023-11" db="EMBL/GenBank/DDBJ databases">
        <authorList>
            <person name="Okamura Y."/>
        </authorList>
    </citation>
    <scope>NUCLEOTIDE SEQUENCE [LARGE SCALE GENOMIC DNA]</scope>
</reference>
<organism evidence="1 2">
    <name type="scientific">Leptosia nina</name>
    <dbReference type="NCBI Taxonomy" id="320188"/>
    <lineage>
        <taxon>Eukaryota</taxon>
        <taxon>Metazoa</taxon>
        <taxon>Ecdysozoa</taxon>
        <taxon>Arthropoda</taxon>
        <taxon>Hexapoda</taxon>
        <taxon>Insecta</taxon>
        <taxon>Pterygota</taxon>
        <taxon>Neoptera</taxon>
        <taxon>Endopterygota</taxon>
        <taxon>Lepidoptera</taxon>
        <taxon>Glossata</taxon>
        <taxon>Ditrysia</taxon>
        <taxon>Papilionoidea</taxon>
        <taxon>Pieridae</taxon>
        <taxon>Pierinae</taxon>
        <taxon>Leptosia</taxon>
    </lineage>
</organism>
<gene>
    <name evidence="1" type="ORF">LNINA_LOCUS2691</name>
</gene>
<dbReference type="AlphaFoldDB" id="A0AAV1J362"/>
<keyword evidence="2" id="KW-1185">Reference proteome</keyword>
<dbReference type="Proteomes" id="UP001497472">
    <property type="component" value="Unassembled WGS sequence"/>
</dbReference>
<proteinExistence type="predicted"/>
<evidence type="ECO:0000313" key="1">
    <source>
        <dbReference type="EMBL" id="CAK1542841.1"/>
    </source>
</evidence>